<dbReference type="OrthoDB" id="3689128at2"/>
<feature type="transmembrane region" description="Helical" evidence="1">
    <location>
        <begin position="121"/>
        <end position="141"/>
    </location>
</feature>
<feature type="transmembrane region" description="Helical" evidence="1">
    <location>
        <begin position="55"/>
        <end position="75"/>
    </location>
</feature>
<dbReference type="Proteomes" id="UP000271573">
    <property type="component" value="Chromosome"/>
</dbReference>
<dbReference type="KEGG" id="nbe:Back2_06370"/>
<organism evidence="2 3">
    <name type="scientific">Nocardioides baekrokdamisoli</name>
    <dbReference type="NCBI Taxonomy" id="1804624"/>
    <lineage>
        <taxon>Bacteria</taxon>
        <taxon>Bacillati</taxon>
        <taxon>Actinomycetota</taxon>
        <taxon>Actinomycetes</taxon>
        <taxon>Propionibacteriales</taxon>
        <taxon>Nocardioidaceae</taxon>
        <taxon>Nocardioides</taxon>
    </lineage>
</organism>
<dbReference type="RefSeq" id="WP_125566692.1">
    <property type="nucleotide sequence ID" value="NZ_AP019307.1"/>
</dbReference>
<evidence type="ECO:0000313" key="3">
    <source>
        <dbReference type="Proteomes" id="UP000271573"/>
    </source>
</evidence>
<keyword evidence="1" id="KW-0472">Membrane</keyword>
<dbReference type="EMBL" id="AP019307">
    <property type="protein sequence ID" value="BBH16350.1"/>
    <property type="molecule type" value="Genomic_DNA"/>
</dbReference>
<evidence type="ECO:0000313" key="2">
    <source>
        <dbReference type="EMBL" id="BBH16350.1"/>
    </source>
</evidence>
<keyword evidence="3" id="KW-1185">Reference proteome</keyword>
<reference evidence="2 3" key="1">
    <citation type="submission" date="2018-11" db="EMBL/GenBank/DDBJ databases">
        <title>Complete genome sequence of Nocardioides baekrokdamisoli strain KCTC 39748.</title>
        <authorList>
            <person name="Kang S.W."/>
            <person name="Lee K.C."/>
            <person name="Kim K.K."/>
            <person name="Kim J.S."/>
            <person name="Kim D.S."/>
            <person name="Ko S.H."/>
            <person name="Yang S.H."/>
            <person name="Shin Y.K."/>
            <person name="Lee J.S."/>
        </authorList>
    </citation>
    <scope>NUCLEOTIDE SEQUENCE [LARGE SCALE GENOMIC DNA]</scope>
    <source>
        <strain evidence="2 3">KCTC 39748</strain>
    </source>
</reference>
<dbReference type="AlphaFoldDB" id="A0A3G9IBT7"/>
<feature type="transmembrane region" description="Helical" evidence="1">
    <location>
        <begin position="31"/>
        <end position="49"/>
    </location>
</feature>
<evidence type="ECO:0000256" key="1">
    <source>
        <dbReference type="SAM" id="Phobius"/>
    </source>
</evidence>
<name>A0A3G9IBT7_9ACTN</name>
<feature type="transmembrane region" description="Helical" evidence="1">
    <location>
        <begin position="96"/>
        <end position="115"/>
    </location>
</feature>
<protein>
    <recommendedName>
        <fullName evidence="4">ATP synthase subunit I</fullName>
    </recommendedName>
</protein>
<sequence>MTVTMTTGESSVGDLPTKVTVGTLLKFQRKAILLAAGMAGAGLWVSVGFGRWGLGFAIVTGVGLGLFNHFATEWWGLKIVVAGASPTRGAMTRSTILRLTTLTAVAAVAAVIFGWPDALGVLFGLAIFRLIALVMTTIPLLKELKNQ</sequence>
<keyword evidence="1" id="KW-1133">Transmembrane helix</keyword>
<proteinExistence type="predicted"/>
<keyword evidence="1" id="KW-0812">Transmembrane</keyword>
<accession>A0A3G9IBT7</accession>
<evidence type="ECO:0008006" key="4">
    <source>
        <dbReference type="Google" id="ProtNLM"/>
    </source>
</evidence>
<gene>
    <name evidence="2" type="ORF">Back2_06370</name>
</gene>